<keyword evidence="5" id="KW-0732">Signal</keyword>
<gene>
    <name evidence="8" type="ORF">GCM10007940_17250</name>
</gene>
<dbReference type="PANTHER" id="PTHR45625:SF4">
    <property type="entry name" value="PEPTIDYLPROLYL ISOMERASE DOMAIN AND WD REPEAT-CONTAINING PROTEIN 1"/>
    <property type="match status" value="1"/>
</dbReference>
<reference evidence="8" key="1">
    <citation type="journal article" date="2014" name="Int. J. Syst. Evol. Microbiol.">
        <title>Complete genome sequence of Corynebacterium casei LMG S-19264T (=DSM 44701T), isolated from a smear-ripened cheese.</title>
        <authorList>
            <consortium name="US DOE Joint Genome Institute (JGI-PGF)"/>
            <person name="Walter F."/>
            <person name="Albersmeier A."/>
            <person name="Kalinowski J."/>
            <person name="Ruckert C."/>
        </authorList>
    </citation>
    <scope>NUCLEOTIDE SEQUENCE</scope>
    <source>
        <strain evidence="8">NBRC 108769</strain>
    </source>
</reference>
<keyword evidence="9" id="KW-1185">Reference proteome</keyword>
<dbReference type="RefSeq" id="WP_235290713.1">
    <property type="nucleotide sequence ID" value="NZ_BSOH01000007.1"/>
</dbReference>
<accession>A0AA37SNU0</accession>
<dbReference type="GO" id="GO:0003755">
    <property type="term" value="F:peptidyl-prolyl cis-trans isomerase activity"/>
    <property type="evidence" value="ECO:0007669"/>
    <property type="project" value="UniProtKB-KW"/>
</dbReference>
<evidence type="ECO:0000313" key="8">
    <source>
        <dbReference type="EMBL" id="GLR17110.1"/>
    </source>
</evidence>
<dbReference type="InterPro" id="IPR035986">
    <property type="entry name" value="PKD_dom_sf"/>
</dbReference>
<dbReference type="Pfam" id="PF00160">
    <property type="entry name" value="Pro_isomerase"/>
    <property type="match status" value="1"/>
</dbReference>
<evidence type="ECO:0000256" key="1">
    <source>
        <dbReference type="ARBA" id="ARBA00007365"/>
    </source>
</evidence>
<dbReference type="SUPFAM" id="SSF49299">
    <property type="entry name" value="PKD domain"/>
    <property type="match status" value="1"/>
</dbReference>
<dbReference type="GO" id="GO:0006457">
    <property type="term" value="P:protein folding"/>
    <property type="evidence" value="ECO:0007669"/>
    <property type="project" value="InterPro"/>
</dbReference>
<feature type="domain" description="PKD" evidence="7">
    <location>
        <begin position="49"/>
        <end position="81"/>
    </location>
</feature>
<keyword evidence="4" id="KW-0413">Isomerase</keyword>
<evidence type="ECO:0000259" key="7">
    <source>
        <dbReference type="PROSITE" id="PS50093"/>
    </source>
</evidence>
<evidence type="ECO:0000256" key="2">
    <source>
        <dbReference type="ARBA" id="ARBA00013194"/>
    </source>
</evidence>
<feature type="signal peptide" evidence="5">
    <location>
        <begin position="1"/>
        <end position="25"/>
    </location>
</feature>
<evidence type="ECO:0000256" key="3">
    <source>
        <dbReference type="ARBA" id="ARBA00023110"/>
    </source>
</evidence>
<keyword evidence="3" id="KW-0697">Rotamase</keyword>
<dbReference type="InterPro" id="IPR000601">
    <property type="entry name" value="PKD_dom"/>
</dbReference>
<dbReference type="EMBL" id="BSOH01000007">
    <property type="protein sequence ID" value="GLR17110.1"/>
    <property type="molecule type" value="Genomic_DNA"/>
</dbReference>
<dbReference type="PROSITE" id="PS00170">
    <property type="entry name" value="CSA_PPIASE_1"/>
    <property type="match status" value="1"/>
</dbReference>
<dbReference type="InterPro" id="IPR020892">
    <property type="entry name" value="Cyclophilin-type_PPIase_CS"/>
</dbReference>
<dbReference type="PROSITE" id="PS50093">
    <property type="entry name" value="PKD"/>
    <property type="match status" value="1"/>
</dbReference>
<dbReference type="Pfam" id="PF18911">
    <property type="entry name" value="PKD_4"/>
    <property type="match status" value="1"/>
</dbReference>
<evidence type="ECO:0000256" key="5">
    <source>
        <dbReference type="SAM" id="SignalP"/>
    </source>
</evidence>
<dbReference type="EC" id="5.2.1.8" evidence="2"/>
<dbReference type="Gene3D" id="2.60.40.10">
    <property type="entry name" value="Immunoglobulins"/>
    <property type="match status" value="1"/>
</dbReference>
<protein>
    <recommendedName>
        <fullName evidence="2">peptidylprolyl isomerase</fullName>
        <ecNumber evidence="2">5.2.1.8</ecNumber>
    </recommendedName>
</protein>
<dbReference type="InterPro" id="IPR013783">
    <property type="entry name" value="Ig-like_fold"/>
</dbReference>
<dbReference type="InterPro" id="IPR044666">
    <property type="entry name" value="Cyclophilin_A-like"/>
</dbReference>
<reference evidence="8" key="2">
    <citation type="submission" date="2023-01" db="EMBL/GenBank/DDBJ databases">
        <title>Draft genome sequence of Portibacter lacus strain NBRC 108769.</title>
        <authorList>
            <person name="Sun Q."/>
            <person name="Mori K."/>
        </authorList>
    </citation>
    <scope>NUCLEOTIDE SEQUENCE</scope>
    <source>
        <strain evidence="8">NBRC 108769</strain>
    </source>
</reference>
<dbReference type="Gene3D" id="2.40.100.10">
    <property type="entry name" value="Cyclophilin-like"/>
    <property type="match status" value="1"/>
</dbReference>
<dbReference type="InterPro" id="IPR029000">
    <property type="entry name" value="Cyclophilin-like_dom_sf"/>
</dbReference>
<dbReference type="InterPro" id="IPR002130">
    <property type="entry name" value="Cyclophilin-type_PPIase_dom"/>
</dbReference>
<organism evidence="8 9">
    <name type="scientific">Portibacter lacus</name>
    <dbReference type="NCBI Taxonomy" id="1099794"/>
    <lineage>
        <taxon>Bacteria</taxon>
        <taxon>Pseudomonadati</taxon>
        <taxon>Bacteroidota</taxon>
        <taxon>Saprospiria</taxon>
        <taxon>Saprospirales</taxon>
        <taxon>Haliscomenobacteraceae</taxon>
        <taxon>Portibacter</taxon>
    </lineage>
</organism>
<evidence type="ECO:0000256" key="4">
    <source>
        <dbReference type="ARBA" id="ARBA00023235"/>
    </source>
</evidence>
<dbReference type="PROSITE" id="PS50072">
    <property type="entry name" value="CSA_PPIASE_2"/>
    <property type="match status" value="1"/>
</dbReference>
<dbReference type="CDD" id="cd00317">
    <property type="entry name" value="cyclophilin"/>
    <property type="match status" value="1"/>
</dbReference>
<dbReference type="CDD" id="cd00146">
    <property type="entry name" value="PKD"/>
    <property type="match status" value="1"/>
</dbReference>
<name>A0AA37SNU0_9BACT</name>
<evidence type="ECO:0000259" key="6">
    <source>
        <dbReference type="PROSITE" id="PS50072"/>
    </source>
</evidence>
<sequence>MNKILYLVVLVIVLFSCTKPQPSFVAGYANGPENPTEISFTNTSANGDSYVWYFGDGETSTVDHPIHTFKAFGQVMVILEARKGTESARDTQYIEIPEPPRQKVKIETPMGTMIAELSNTTPAHRDNFIKLVNEGFYDGLLFHRVMDNFMIQGGDPDSRNAAPGQQLGLGDPGYTLKNEIRELHYKGALAAARKPDGINPNKESSGSQFYIVEGKPYSSIELANVGSQYGLTFNEYHKKKYAELGGTPFLDNLYTVFGQVIEGLEVIDEISKVQVDSANRPLEDLKMKISIVNE</sequence>
<dbReference type="Proteomes" id="UP001156666">
    <property type="component" value="Unassembled WGS sequence"/>
</dbReference>
<comment type="similarity">
    <text evidence="1">Belongs to the cyclophilin-type PPIase family.</text>
</comment>
<dbReference type="PANTHER" id="PTHR45625">
    <property type="entry name" value="PEPTIDYL-PROLYL CIS-TRANS ISOMERASE-RELATED"/>
    <property type="match status" value="1"/>
</dbReference>
<dbReference type="PROSITE" id="PS51257">
    <property type="entry name" value="PROKAR_LIPOPROTEIN"/>
    <property type="match status" value="1"/>
</dbReference>
<feature type="chain" id="PRO_5041232670" description="peptidylprolyl isomerase" evidence="5">
    <location>
        <begin position="26"/>
        <end position="294"/>
    </location>
</feature>
<evidence type="ECO:0000313" key="9">
    <source>
        <dbReference type="Proteomes" id="UP001156666"/>
    </source>
</evidence>
<feature type="domain" description="PPIase cyclophilin-type" evidence="6">
    <location>
        <begin position="107"/>
        <end position="287"/>
    </location>
</feature>
<dbReference type="AlphaFoldDB" id="A0AA37SNU0"/>
<proteinExistence type="inferred from homology"/>
<dbReference type="SUPFAM" id="SSF50891">
    <property type="entry name" value="Cyclophilin-like"/>
    <property type="match status" value="1"/>
</dbReference>
<comment type="caution">
    <text evidence="8">The sequence shown here is derived from an EMBL/GenBank/DDBJ whole genome shotgun (WGS) entry which is preliminary data.</text>
</comment>